<reference evidence="1 2" key="1">
    <citation type="submission" date="2019-05" db="EMBL/GenBank/DDBJ databases">
        <title>We sequenced the genome of Paenibacillus hemerocallicola KCTC 33185 for further insight into its adaptation and study the phylogeny of Paenibacillus.</title>
        <authorList>
            <person name="Narsing Rao M.P."/>
        </authorList>
    </citation>
    <scope>NUCLEOTIDE SEQUENCE [LARGE SCALE GENOMIC DNA]</scope>
    <source>
        <strain evidence="1 2">KCTC 33185</strain>
    </source>
</reference>
<evidence type="ECO:0000313" key="2">
    <source>
        <dbReference type="Proteomes" id="UP000307943"/>
    </source>
</evidence>
<comment type="caution">
    <text evidence="1">The sequence shown here is derived from an EMBL/GenBank/DDBJ whole genome shotgun (WGS) entry which is preliminary data.</text>
</comment>
<dbReference type="OrthoDB" id="2679273at2"/>
<evidence type="ECO:0008006" key="3">
    <source>
        <dbReference type="Google" id="ProtNLM"/>
    </source>
</evidence>
<dbReference type="AlphaFoldDB" id="A0A5C4THX4"/>
<name>A0A5C4THX4_9BACL</name>
<organism evidence="1 2">
    <name type="scientific">Paenibacillus hemerocallicola</name>
    <dbReference type="NCBI Taxonomy" id="1172614"/>
    <lineage>
        <taxon>Bacteria</taxon>
        <taxon>Bacillati</taxon>
        <taxon>Bacillota</taxon>
        <taxon>Bacilli</taxon>
        <taxon>Bacillales</taxon>
        <taxon>Paenibacillaceae</taxon>
        <taxon>Paenibacillus</taxon>
    </lineage>
</organism>
<dbReference type="Proteomes" id="UP000307943">
    <property type="component" value="Unassembled WGS sequence"/>
</dbReference>
<sequence length="74" mass="8777">MSYCPKPICPASNVVDPPKVIYRDFYHPQIVNVIHPVEIVNRHHCVPVPRHVYCYSQRDEFQTPTPYVPYRRGR</sequence>
<keyword evidence="2" id="KW-1185">Reference proteome</keyword>
<evidence type="ECO:0000313" key="1">
    <source>
        <dbReference type="EMBL" id="TNJ68266.1"/>
    </source>
</evidence>
<proteinExistence type="predicted"/>
<dbReference type="EMBL" id="VDCQ01000001">
    <property type="protein sequence ID" value="TNJ68266.1"/>
    <property type="molecule type" value="Genomic_DNA"/>
</dbReference>
<gene>
    <name evidence="1" type="ORF">FE784_00980</name>
</gene>
<dbReference type="RefSeq" id="WP_139600243.1">
    <property type="nucleotide sequence ID" value="NZ_VDCQ01000001.1"/>
</dbReference>
<accession>A0A5C4THX4</accession>
<protein>
    <recommendedName>
        <fullName evidence="3">Spore coat protein D</fullName>
    </recommendedName>
</protein>